<feature type="transmembrane region" description="Helical" evidence="1">
    <location>
        <begin position="183"/>
        <end position="199"/>
    </location>
</feature>
<feature type="transmembrane region" description="Helical" evidence="1">
    <location>
        <begin position="133"/>
        <end position="152"/>
    </location>
</feature>
<gene>
    <name evidence="2" type="ORF">QEZ40_000015</name>
</gene>
<evidence type="ECO:0000256" key="1">
    <source>
        <dbReference type="SAM" id="Phobius"/>
    </source>
</evidence>
<reference evidence="2 3" key="1">
    <citation type="submission" date="2023-05" db="EMBL/GenBank/DDBJ databases">
        <title>Sequencing and Assembly of Streptomyces sp. NP73.</title>
        <authorList>
            <person name="Konwar A.N."/>
            <person name="Saikia K."/>
            <person name="Thakur D."/>
        </authorList>
    </citation>
    <scope>NUCLEOTIDE SEQUENCE [LARGE SCALE GENOMIC DNA]</scope>
    <source>
        <strain evidence="2 3">NP73</strain>
    </source>
</reference>
<dbReference type="InterPro" id="IPR046737">
    <property type="entry name" value="DUF6629"/>
</dbReference>
<dbReference type="Proteomes" id="UP001223390">
    <property type="component" value="Unassembled WGS sequence"/>
</dbReference>
<dbReference type="RefSeq" id="WP_285340071.1">
    <property type="nucleotide sequence ID" value="NZ_JASITI010000001.1"/>
</dbReference>
<comment type="caution">
    <text evidence="2">The sequence shown here is derived from an EMBL/GenBank/DDBJ whole genome shotgun (WGS) entry which is preliminary data.</text>
</comment>
<keyword evidence="1" id="KW-1133">Transmembrane helix</keyword>
<sequence>MCWSAAADLTAGTAVAAVGVVCLARARRARDLPVAALPLLLGAHQLVEAAVWRAGGGCGPATTAWAVIALPVLPLWVPLGVLLAAAAGARRRLLGPAAAGLATAAVLAYCLAVRPVSAVVRGRVIGYGVDVPWAPLVLAGYLYATLGALLLAGDRTLRLLGAVLAAGAVVCAALWRLEFASTWCAFAAAASMLVLGWVRRPEGAPDRERDYWFWPPSTKSR</sequence>
<name>A0ABT7GMJ7_9ACTN</name>
<feature type="transmembrane region" description="Helical" evidence="1">
    <location>
        <begin position="93"/>
        <end position="113"/>
    </location>
</feature>
<accession>A0ABT7GMJ7</accession>
<dbReference type="Pfam" id="PF20334">
    <property type="entry name" value="DUF6629"/>
    <property type="match status" value="1"/>
</dbReference>
<keyword evidence="1" id="KW-0812">Transmembrane</keyword>
<organism evidence="2 3">
    <name type="scientific">Streptomyces katrae</name>
    <dbReference type="NCBI Taxonomy" id="68223"/>
    <lineage>
        <taxon>Bacteria</taxon>
        <taxon>Bacillati</taxon>
        <taxon>Actinomycetota</taxon>
        <taxon>Actinomycetes</taxon>
        <taxon>Kitasatosporales</taxon>
        <taxon>Streptomycetaceae</taxon>
        <taxon>Streptomyces</taxon>
    </lineage>
</organism>
<keyword evidence="1" id="KW-0472">Membrane</keyword>
<keyword evidence="3" id="KW-1185">Reference proteome</keyword>
<feature type="transmembrane region" description="Helical" evidence="1">
    <location>
        <begin position="159"/>
        <end position="177"/>
    </location>
</feature>
<evidence type="ECO:0008006" key="4">
    <source>
        <dbReference type="Google" id="ProtNLM"/>
    </source>
</evidence>
<proteinExistence type="predicted"/>
<feature type="transmembrane region" description="Helical" evidence="1">
    <location>
        <begin position="32"/>
        <end position="52"/>
    </location>
</feature>
<feature type="transmembrane region" description="Helical" evidence="1">
    <location>
        <begin position="64"/>
        <end position="86"/>
    </location>
</feature>
<dbReference type="EMBL" id="JASITI010000001">
    <property type="protein sequence ID" value="MDK9494149.1"/>
    <property type="molecule type" value="Genomic_DNA"/>
</dbReference>
<protein>
    <recommendedName>
        <fullName evidence="4">Integral membrane protein</fullName>
    </recommendedName>
</protein>
<evidence type="ECO:0000313" key="3">
    <source>
        <dbReference type="Proteomes" id="UP001223390"/>
    </source>
</evidence>
<evidence type="ECO:0000313" key="2">
    <source>
        <dbReference type="EMBL" id="MDK9494149.1"/>
    </source>
</evidence>
<feature type="transmembrane region" description="Helical" evidence="1">
    <location>
        <begin position="6"/>
        <end position="25"/>
    </location>
</feature>